<feature type="region of interest" description="Disordered" evidence="4">
    <location>
        <begin position="1"/>
        <end position="106"/>
    </location>
</feature>
<feature type="compositionally biased region" description="Polar residues" evidence="4">
    <location>
        <begin position="15"/>
        <end position="34"/>
    </location>
</feature>
<evidence type="ECO:0000256" key="2">
    <source>
        <dbReference type="ARBA" id="ARBA00022884"/>
    </source>
</evidence>
<evidence type="ECO:0000256" key="1">
    <source>
        <dbReference type="ARBA" id="ARBA00022737"/>
    </source>
</evidence>
<feature type="compositionally biased region" description="Polar residues" evidence="4">
    <location>
        <begin position="78"/>
        <end position="90"/>
    </location>
</feature>
<feature type="domain" description="RRM" evidence="5">
    <location>
        <begin position="107"/>
        <end position="183"/>
    </location>
</feature>
<dbReference type="SMART" id="SM00360">
    <property type="entry name" value="RRM"/>
    <property type="match status" value="2"/>
</dbReference>
<dbReference type="CDD" id="cd12330">
    <property type="entry name" value="RRM2_Hrp1p"/>
    <property type="match status" value="1"/>
</dbReference>
<dbReference type="Pfam" id="PF00076">
    <property type="entry name" value="RRM_1"/>
    <property type="match status" value="2"/>
</dbReference>
<dbReference type="Gene3D" id="3.30.70.330">
    <property type="match status" value="2"/>
</dbReference>
<feature type="compositionally biased region" description="Gly residues" evidence="4">
    <location>
        <begin position="197"/>
        <end position="208"/>
    </location>
</feature>
<accession>A0ABD3F0Z1</accession>
<feature type="region of interest" description="Disordered" evidence="4">
    <location>
        <begin position="185"/>
        <end position="208"/>
    </location>
</feature>
<evidence type="ECO:0000313" key="7">
    <source>
        <dbReference type="Proteomes" id="UP001632037"/>
    </source>
</evidence>
<dbReference type="PANTHER" id="PTHR48032">
    <property type="entry name" value="RNA-BINDING PROTEIN MUSASHI HOMOLOG RBP6"/>
    <property type="match status" value="1"/>
</dbReference>
<keyword evidence="1" id="KW-0677">Repeat</keyword>
<feature type="region of interest" description="Disordered" evidence="4">
    <location>
        <begin position="409"/>
        <end position="435"/>
    </location>
</feature>
<feature type="compositionally biased region" description="Gly residues" evidence="4">
    <location>
        <begin position="409"/>
        <end position="422"/>
    </location>
</feature>
<feature type="domain" description="RRM" evidence="5">
    <location>
        <begin position="216"/>
        <end position="292"/>
    </location>
</feature>
<feature type="compositionally biased region" description="Basic and acidic residues" evidence="4">
    <location>
        <begin position="285"/>
        <end position="296"/>
    </location>
</feature>
<keyword evidence="2 3" id="KW-0694">RNA-binding</keyword>
<feature type="compositionally biased region" description="Gly residues" evidence="4">
    <location>
        <begin position="297"/>
        <end position="309"/>
    </location>
</feature>
<feature type="region of interest" description="Disordered" evidence="4">
    <location>
        <begin position="449"/>
        <end position="468"/>
    </location>
</feature>
<feature type="compositionally biased region" description="Gly residues" evidence="4">
    <location>
        <begin position="449"/>
        <end position="459"/>
    </location>
</feature>
<dbReference type="InterPro" id="IPR012677">
    <property type="entry name" value="Nucleotide-bd_a/b_plait_sf"/>
</dbReference>
<dbReference type="AlphaFoldDB" id="A0ABD3F0Z1"/>
<dbReference type="EMBL" id="JBIMZQ010000042">
    <property type="protein sequence ID" value="KAL3660177.1"/>
    <property type="molecule type" value="Genomic_DNA"/>
</dbReference>
<protein>
    <recommendedName>
        <fullName evidence="5">RRM domain-containing protein</fullName>
    </recommendedName>
</protein>
<dbReference type="SUPFAM" id="SSF54928">
    <property type="entry name" value="RNA-binding domain, RBD"/>
    <property type="match status" value="2"/>
</dbReference>
<evidence type="ECO:0000313" key="6">
    <source>
        <dbReference type="EMBL" id="KAL3660177.1"/>
    </source>
</evidence>
<keyword evidence="7" id="KW-1185">Reference proteome</keyword>
<dbReference type="FunFam" id="3.30.70.330:FF:000051">
    <property type="entry name" value="Heterogeneous nuclear ribonucleoprotein 1"/>
    <property type="match status" value="1"/>
</dbReference>
<evidence type="ECO:0000256" key="4">
    <source>
        <dbReference type="SAM" id="MobiDB-lite"/>
    </source>
</evidence>
<proteinExistence type="predicted"/>
<gene>
    <name evidence="6" type="ORF">V7S43_014708</name>
</gene>
<dbReference type="PANTHER" id="PTHR48032:SF6">
    <property type="entry name" value="RNA-BINDING (RRM_RBD_RNP MOTIFS) FAMILY PROTEIN"/>
    <property type="match status" value="1"/>
</dbReference>
<dbReference type="InterPro" id="IPR035979">
    <property type="entry name" value="RBD_domain_sf"/>
</dbReference>
<organism evidence="6 7">
    <name type="scientific">Phytophthora oleae</name>
    <dbReference type="NCBI Taxonomy" id="2107226"/>
    <lineage>
        <taxon>Eukaryota</taxon>
        <taxon>Sar</taxon>
        <taxon>Stramenopiles</taxon>
        <taxon>Oomycota</taxon>
        <taxon>Peronosporomycetes</taxon>
        <taxon>Peronosporales</taxon>
        <taxon>Peronosporaceae</taxon>
        <taxon>Phytophthora</taxon>
    </lineage>
</organism>
<sequence>MEGLGVVYEQEEPTVDNQQTPAGDNQAVVTSVPSEETEDDEEIRALAGNPDDLDAAQQLQAPPQQIPQHHNMPGSYADYTQSSGQHPQQQMEHHGGYDKNGGSTQPGKLFIGGVSWETTEDTLRQHFGKYGALTDAALMKDKYTGQPRGFGFVTFADASAIDRVLEETHTLDGRSVEVKRAIPREKTAPGSSDYRGGRGGFGGGGGGGGGGFTEQKKIFVGGLAPTVTEQDFRHYFEEFGKITDAVVMIDRDTQRSRGFGFITFEEESSVAEVISKNHDIHGKGVEIKRAEPKEARGGGGGGYGGRGGRGGGWRGGGRGGAGGYGGDAYGGGAYGGGGGGGGGYGGGYGSGYGAGYGGGYGAAAAYGGGYGGYPQSYAGYGYGGYGGGRGGYGYGSYAGYGGYGGAGGEGAAQEGGAGGEEGGYSEEGVQQGGQGGAAGGYGYGYRQGGGSGGAQGSSGGRSDRYRPY</sequence>
<dbReference type="InterPro" id="IPR000504">
    <property type="entry name" value="RRM_dom"/>
</dbReference>
<dbReference type="PROSITE" id="PS50102">
    <property type="entry name" value="RRM"/>
    <property type="match status" value="2"/>
</dbReference>
<feature type="region of interest" description="Disordered" evidence="4">
    <location>
        <begin position="285"/>
        <end position="309"/>
    </location>
</feature>
<dbReference type="GO" id="GO:0003723">
    <property type="term" value="F:RNA binding"/>
    <property type="evidence" value="ECO:0007669"/>
    <property type="project" value="UniProtKB-UniRule"/>
</dbReference>
<name>A0ABD3F0Z1_9STRA</name>
<evidence type="ECO:0000256" key="3">
    <source>
        <dbReference type="PROSITE-ProRule" id="PRU00176"/>
    </source>
</evidence>
<reference evidence="6 7" key="1">
    <citation type="submission" date="2024-09" db="EMBL/GenBank/DDBJ databases">
        <title>Genome sequencing and assembly of Phytophthora oleae, isolate VK10A, causative agent of rot of olive drupes.</title>
        <authorList>
            <person name="Conti Taguali S."/>
            <person name="Riolo M."/>
            <person name="La Spada F."/>
            <person name="Cacciola S.O."/>
            <person name="Dionisio G."/>
        </authorList>
    </citation>
    <scope>NUCLEOTIDE SEQUENCE [LARGE SCALE GENOMIC DNA]</scope>
    <source>
        <strain evidence="6 7">VK10A</strain>
    </source>
</reference>
<evidence type="ECO:0000259" key="5">
    <source>
        <dbReference type="PROSITE" id="PS50102"/>
    </source>
</evidence>
<comment type="caution">
    <text evidence="6">The sequence shown here is derived from an EMBL/GenBank/DDBJ whole genome shotgun (WGS) entry which is preliminary data.</text>
</comment>
<dbReference type="Proteomes" id="UP001632037">
    <property type="component" value="Unassembled WGS sequence"/>
</dbReference>